<protein>
    <submittedName>
        <fullName evidence="3">Uncharacterized protein</fullName>
    </submittedName>
</protein>
<dbReference type="EMBL" id="QSOF01000017">
    <property type="protein sequence ID" value="RGI74823.1"/>
    <property type="molecule type" value="Genomic_DNA"/>
</dbReference>
<evidence type="ECO:0000313" key="4">
    <source>
        <dbReference type="Proteomes" id="UP000263754"/>
    </source>
</evidence>
<reference evidence="3 4" key="1">
    <citation type="submission" date="2018-08" db="EMBL/GenBank/DDBJ databases">
        <title>A genome reference for cultivated species of the human gut microbiota.</title>
        <authorList>
            <person name="Zou Y."/>
            <person name="Xue W."/>
            <person name="Luo G."/>
        </authorList>
    </citation>
    <scope>NUCLEOTIDE SEQUENCE [LARGE SCALE GENOMIC DNA]</scope>
    <source>
        <strain evidence="3 4">TM10-17</strain>
    </source>
</reference>
<gene>
    <name evidence="3" type="ORF">DXD90_12710</name>
</gene>
<feature type="coiled-coil region" evidence="1">
    <location>
        <begin position="255"/>
        <end position="303"/>
    </location>
</feature>
<keyword evidence="2" id="KW-0812">Transmembrane</keyword>
<name>A0A374MV12_BACUN</name>
<feature type="transmembrane region" description="Helical" evidence="2">
    <location>
        <begin position="200"/>
        <end position="220"/>
    </location>
</feature>
<sequence>MKTFLLDSFNRYKRFSEELDVRTILCNKPWLIFNDCGDKELYIFQEDGSLIASVNGNVTNAKWQYIPANKSLIASFKEQSYMLHPAFFDNTIFALQQDGTDRYVFMIDEQQSKSFHLKSLSELNSYFQRIEHERVEAEQRREEALLAQQKSEQQRIEKERERQRIAREWELEAQAQMAREEQQRLSNIARENHILKQYKIFLIYKIVGIMLIAASVLIVWLPLGLMAFPLFPLPAIASYHIIYKPLRELLKQYLLKKHEQRLEAENQMREKKELEAIKKEVNKKRLQAEALKIENKLNNNQSSIELARQMSLNVEYAKIALCKHTLKINWTCPNKIYKEVTLIINNGSDALLYEHLTLWGSKEIELNEVKSTIRITLRLVWNNIPVYKIILINGE</sequence>
<proteinExistence type="predicted"/>
<dbReference type="AlphaFoldDB" id="A0A374MV12"/>
<dbReference type="RefSeq" id="WP_117963468.1">
    <property type="nucleotide sequence ID" value="NZ_DAWEHH010000002.1"/>
</dbReference>
<keyword evidence="2" id="KW-0472">Membrane</keyword>
<organism evidence="3 4">
    <name type="scientific">Bacteroides uniformis</name>
    <dbReference type="NCBI Taxonomy" id="820"/>
    <lineage>
        <taxon>Bacteria</taxon>
        <taxon>Pseudomonadati</taxon>
        <taxon>Bacteroidota</taxon>
        <taxon>Bacteroidia</taxon>
        <taxon>Bacteroidales</taxon>
        <taxon>Bacteroidaceae</taxon>
        <taxon>Bacteroides</taxon>
    </lineage>
</organism>
<evidence type="ECO:0000256" key="2">
    <source>
        <dbReference type="SAM" id="Phobius"/>
    </source>
</evidence>
<keyword evidence="2" id="KW-1133">Transmembrane helix</keyword>
<dbReference type="Proteomes" id="UP000263754">
    <property type="component" value="Unassembled WGS sequence"/>
</dbReference>
<feature type="coiled-coil region" evidence="1">
    <location>
        <begin position="120"/>
        <end position="191"/>
    </location>
</feature>
<keyword evidence="1" id="KW-0175">Coiled coil</keyword>
<accession>A0A374MV12</accession>
<comment type="caution">
    <text evidence="3">The sequence shown here is derived from an EMBL/GenBank/DDBJ whole genome shotgun (WGS) entry which is preliminary data.</text>
</comment>
<evidence type="ECO:0000256" key="1">
    <source>
        <dbReference type="SAM" id="Coils"/>
    </source>
</evidence>
<evidence type="ECO:0000313" key="3">
    <source>
        <dbReference type="EMBL" id="RGI74823.1"/>
    </source>
</evidence>